<dbReference type="Proteomes" id="UP001420932">
    <property type="component" value="Unassembled WGS sequence"/>
</dbReference>
<sequence>MSFIVMSLLSFHEEKNVASSIVLSHLPLRETTSSSGVICSSIPTYYCEETINGVVDCSATTQSLKETNSDIV</sequence>
<reference evidence="1 2" key="1">
    <citation type="submission" date="2024-01" db="EMBL/GenBank/DDBJ databases">
        <title>Genome assemblies of Stephania.</title>
        <authorList>
            <person name="Yang L."/>
        </authorList>
    </citation>
    <scope>NUCLEOTIDE SEQUENCE [LARGE SCALE GENOMIC DNA]</scope>
    <source>
        <strain evidence="1">YNDBR</strain>
        <tissue evidence="1">Leaf</tissue>
    </source>
</reference>
<evidence type="ECO:0000313" key="1">
    <source>
        <dbReference type="EMBL" id="KAK9151097.1"/>
    </source>
</evidence>
<keyword evidence="2" id="KW-1185">Reference proteome</keyword>
<gene>
    <name evidence="1" type="ORF">Syun_009406</name>
</gene>
<dbReference type="EMBL" id="JBBNAF010000004">
    <property type="protein sequence ID" value="KAK9151097.1"/>
    <property type="molecule type" value="Genomic_DNA"/>
</dbReference>
<dbReference type="AlphaFoldDB" id="A0AAP0KGX5"/>
<name>A0AAP0KGX5_9MAGN</name>
<evidence type="ECO:0000313" key="2">
    <source>
        <dbReference type="Proteomes" id="UP001420932"/>
    </source>
</evidence>
<comment type="caution">
    <text evidence="1">The sequence shown here is derived from an EMBL/GenBank/DDBJ whole genome shotgun (WGS) entry which is preliminary data.</text>
</comment>
<accession>A0AAP0KGX5</accession>
<proteinExistence type="predicted"/>
<organism evidence="1 2">
    <name type="scientific">Stephania yunnanensis</name>
    <dbReference type="NCBI Taxonomy" id="152371"/>
    <lineage>
        <taxon>Eukaryota</taxon>
        <taxon>Viridiplantae</taxon>
        <taxon>Streptophyta</taxon>
        <taxon>Embryophyta</taxon>
        <taxon>Tracheophyta</taxon>
        <taxon>Spermatophyta</taxon>
        <taxon>Magnoliopsida</taxon>
        <taxon>Ranunculales</taxon>
        <taxon>Menispermaceae</taxon>
        <taxon>Menispermoideae</taxon>
        <taxon>Cissampelideae</taxon>
        <taxon>Stephania</taxon>
    </lineage>
</organism>
<protein>
    <submittedName>
        <fullName evidence="1">Uncharacterized protein</fullName>
    </submittedName>
</protein>